<dbReference type="Pfam" id="PF07609">
    <property type="entry name" value="DUF1572"/>
    <property type="match status" value="1"/>
</dbReference>
<comment type="caution">
    <text evidence="1">The sequence shown here is derived from an EMBL/GenBank/DDBJ whole genome shotgun (WGS) entry which is preliminary data.</text>
</comment>
<dbReference type="InterPro" id="IPR034660">
    <property type="entry name" value="DinB/YfiT-like"/>
</dbReference>
<accession>A0ABP8G7I9</accession>
<gene>
    <name evidence="1" type="ORF">GCM10023143_31830</name>
</gene>
<dbReference type="Proteomes" id="UP001501207">
    <property type="component" value="Unassembled WGS sequence"/>
</dbReference>
<proteinExistence type="predicted"/>
<name>A0ABP8G7I9_9BACT</name>
<organism evidence="1 2">
    <name type="scientific">Compostibacter hankyongensis</name>
    <dbReference type="NCBI Taxonomy" id="1007089"/>
    <lineage>
        <taxon>Bacteria</taxon>
        <taxon>Pseudomonadati</taxon>
        <taxon>Bacteroidota</taxon>
        <taxon>Chitinophagia</taxon>
        <taxon>Chitinophagales</taxon>
        <taxon>Chitinophagaceae</taxon>
        <taxon>Compostibacter</taxon>
    </lineage>
</organism>
<evidence type="ECO:0000313" key="1">
    <source>
        <dbReference type="EMBL" id="GAA4318807.1"/>
    </source>
</evidence>
<dbReference type="EMBL" id="BAABFN010000022">
    <property type="protein sequence ID" value="GAA4318807.1"/>
    <property type="molecule type" value="Genomic_DNA"/>
</dbReference>
<dbReference type="SUPFAM" id="SSF109854">
    <property type="entry name" value="DinB/YfiT-like putative metalloenzymes"/>
    <property type="match status" value="1"/>
</dbReference>
<keyword evidence="2" id="KW-1185">Reference proteome</keyword>
<dbReference type="InterPro" id="IPR011466">
    <property type="entry name" value="DUF1572"/>
</dbReference>
<dbReference type="Gene3D" id="1.20.120.450">
    <property type="entry name" value="dinb family like domain"/>
    <property type="match status" value="1"/>
</dbReference>
<evidence type="ECO:0000313" key="2">
    <source>
        <dbReference type="Proteomes" id="UP001501207"/>
    </source>
</evidence>
<reference evidence="2" key="1">
    <citation type="journal article" date="2019" name="Int. J. Syst. Evol. Microbiol.">
        <title>The Global Catalogue of Microorganisms (GCM) 10K type strain sequencing project: providing services to taxonomists for standard genome sequencing and annotation.</title>
        <authorList>
            <consortium name="The Broad Institute Genomics Platform"/>
            <consortium name="The Broad Institute Genome Sequencing Center for Infectious Disease"/>
            <person name="Wu L."/>
            <person name="Ma J."/>
        </authorList>
    </citation>
    <scope>NUCLEOTIDE SEQUENCE [LARGE SCALE GENOMIC DNA]</scope>
    <source>
        <strain evidence="2">JCM 17664</strain>
    </source>
</reference>
<dbReference type="RefSeq" id="WP_344981201.1">
    <property type="nucleotide sequence ID" value="NZ_BAABFN010000022.1"/>
</dbReference>
<protein>
    <submittedName>
        <fullName evidence="1">DUF1572 domain-containing protein</fullName>
    </submittedName>
</protein>
<sequence>MAATLESLLRESYKNRFLTYKKLGNKVLSRLNETQLHWTPNEQSNSVAIIVQHMAGNMRSRFTDFLSSDGEKSWRRRDMEFEDRQYSKDQLTLLWNQGWQCLEDALAQLQDEDLTKTVYIRGEAHTAADALNRQLSHYPYHVGQMICIAKALLGPAWDSLSIPVGQSDAFNAQMRQQQQPE</sequence>